<evidence type="ECO:0000256" key="1">
    <source>
        <dbReference type="ARBA" id="ARBA00004651"/>
    </source>
</evidence>
<keyword evidence="6 7" id="KW-0472">Membrane</keyword>
<dbReference type="Pfam" id="PF13440">
    <property type="entry name" value="Polysacc_synt_3"/>
    <property type="match status" value="1"/>
</dbReference>
<evidence type="ECO:0000313" key="8">
    <source>
        <dbReference type="EMBL" id="KAA4629525.1"/>
    </source>
</evidence>
<dbReference type="GO" id="GO:0005886">
    <property type="term" value="C:plasma membrane"/>
    <property type="evidence" value="ECO:0007669"/>
    <property type="project" value="UniProtKB-SubCell"/>
</dbReference>
<evidence type="ECO:0000256" key="5">
    <source>
        <dbReference type="ARBA" id="ARBA00022989"/>
    </source>
</evidence>
<feature type="transmembrane region" description="Helical" evidence="7">
    <location>
        <begin position="433"/>
        <end position="451"/>
    </location>
</feature>
<evidence type="ECO:0000256" key="2">
    <source>
        <dbReference type="ARBA" id="ARBA00007430"/>
    </source>
</evidence>
<accession>A0A7J4Y2B3</accession>
<feature type="transmembrane region" description="Helical" evidence="7">
    <location>
        <begin position="74"/>
        <end position="97"/>
    </location>
</feature>
<keyword evidence="3" id="KW-1003">Cell membrane</keyword>
<dbReference type="AlphaFoldDB" id="A0A7J4Y2B3"/>
<dbReference type="PANTHER" id="PTHR30250">
    <property type="entry name" value="PST FAMILY PREDICTED COLANIC ACID TRANSPORTER"/>
    <property type="match status" value="1"/>
</dbReference>
<comment type="caution">
    <text evidence="8">The sequence shown here is derived from an EMBL/GenBank/DDBJ whole genome shotgun (WGS) entry which is preliminary data.</text>
</comment>
<keyword evidence="4 7" id="KW-0812">Transmembrane</keyword>
<dbReference type="Proteomes" id="UP000424805">
    <property type="component" value="Unassembled WGS sequence"/>
</dbReference>
<feature type="transmembrane region" description="Helical" evidence="7">
    <location>
        <begin position="361"/>
        <end position="389"/>
    </location>
</feature>
<feature type="transmembrane region" description="Helical" evidence="7">
    <location>
        <begin position="409"/>
        <end position="426"/>
    </location>
</feature>
<dbReference type="CDD" id="cd13127">
    <property type="entry name" value="MATE_tuaB_like"/>
    <property type="match status" value="1"/>
</dbReference>
<evidence type="ECO:0000256" key="6">
    <source>
        <dbReference type="ARBA" id="ARBA00023136"/>
    </source>
</evidence>
<dbReference type="PANTHER" id="PTHR30250:SF10">
    <property type="entry name" value="LIPOPOLYSACCHARIDE BIOSYNTHESIS PROTEIN WZXC"/>
    <property type="match status" value="1"/>
</dbReference>
<comment type="similarity">
    <text evidence="2">Belongs to the polysaccharide synthase family.</text>
</comment>
<protein>
    <submittedName>
        <fullName evidence="8">Lipopolysaccharide biosynthesis protein</fullName>
    </submittedName>
</protein>
<gene>
    <name evidence="8" type="ORF">F3B90_04460</name>
</gene>
<dbReference type="InterPro" id="IPR050833">
    <property type="entry name" value="Poly_Biosynth_Transport"/>
</dbReference>
<reference evidence="8 9" key="1">
    <citation type="journal article" date="2019" name="Nat. Med.">
        <title>A library of human gut bacterial isolates paired with longitudinal multiomics data enables mechanistic microbiome research.</title>
        <authorList>
            <person name="Poyet M."/>
            <person name="Groussin M."/>
            <person name="Gibbons S.M."/>
            <person name="Avila-Pacheco J."/>
            <person name="Jiang X."/>
            <person name="Kearney S.M."/>
            <person name="Perrotta A.R."/>
            <person name="Berdy B."/>
            <person name="Zhao S."/>
            <person name="Lieberman T.D."/>
            <person name="Swanson P.K."/>
            <person name="Smith M."/>
            <person name="Roesemann S."/>
            <person name="Alexander J.E."/>
            <person name="Rich S.A."/>
            <person name="Livny J."/>
            <person name="Vlamakis H."/>
            <person name="Clish C."/>
            <person name="Bullock K."/>
            <person name="Deik A."/>
            <person name="Scott J."/>
            <person name="Pierce K.A."/>
            <person name="Xavier R.J."/>
            <person name="Alm E.J."/>
        </authorList>
    </citation>
    <scope>NUCLEOTIDE SEQUENCE [LARGE SCALE GENOMIC DNA]</scope>
    <source>
        <strain evidence="8 9">BIOML-A15</strain>
    </source>
</reference>
<feature type="transmembrane region" description="Helical" evidence="7">
    <location>
        <begin position="139"/>
        <end position="158"/>
    </location>
</feature>
<feature type="transmembrane region" description="Helical" evidence="7">
    <location>
        <begin position="164"/>
        <end position="183"/>
    </location>
</feature>
<dbReference type="EMBL" id="VWFP01000003">
    <property type="protein sequence ID" value="KAA4629525.1"/>
    <property type="molecule type" value="Genomic_DNA"/>
</dbReference>
<feature type="transmembrane region" description="Helical" evidence="7">
    <location>
        <begin position="282"/>
        <end position="305"/>
    </location>
</feature>
<keyword evidence="5 7" id="KW-1133">Transmembrane helix</keyword>
<organism evidence="8 9">
    <name type="scientific">Bacteroides ovatus</name>
    <dbReference type="NCBI Taxonomy" id="28116"/>
    <lineage>
        <taxon>Bacteria</taxon>
        <taxon>Pseudomonadati</taxon>
        <taxon>Bacteroidota</taxon>
        <taxon>Bacteroidia</taxon>
        <taxon>Bacteroidales</taxon>
        <taxon>Bacteroidaceae</taxon>
        <taxon>Bacteroides</taxon>
    </lineage>
</organism>
<evidence type="ECO:0000256" key="4">
    <source>
        <dbReference type="ARBA" id="ARBA00022692"/>
    </source>
</evidence>
<sequence length="486" mass="54772">MGFSGVKWASIGRFSSQGISFVLGLILARLLLPSDYGMLGMLGVFTAFTGSFIDCGFGSALIRKLNRTEIDCSTVFYYNLVTSLLVYGILFCCAPFIAGFYKQPLLTDVTRIACLTIPIGALCSVHSNILYFQLRFKDIAIGNILATILSGSIGLLLAYNDYGVWSLVCQGIVASLVNCGYLWRISSWKPLWVFSMNSFKELFGYGSKLMLSGWLNTMYAQLSPLIIGKFHSSASLGYYTRAQSYVNFPSDNIMGVLQQVVFPILSRLQNEDERLIEIYRKYIRICAAFIFGGMAILAALAKPMVVFLLTDKWLPCVPIMMVLCFSSMFSFVNTINLSLLQVKGRSDLFLKLEVVKKIISITMILFSASWGIMAMCWAMVIYTQIAIFINTYYTGKLFHVGYWEQLTDFLPYLFLALLANIPAYLLTYSSLSAGLQMILGGSMSLFIYLLLLKIKRDEMYLLIKHMLGNFYKNRIRNNQERMENDA</sequence>
<evidence type="ECO:0000256" key="7">
    <source>
        <dbReference type="SAM" id="Phobius"/>
    </source>
</evidence>
<proteinExistence type="inferred from homology"/>
<comment type="subcellular location">
    <subcellularLocation>
        <location evidence="1">Cell membrane</location>
        <topology evidence="1">Multi-pass membrane protein</topology>
    </subcellularLocation>
</comment>
<name>A0A7J4Y2B3_BACOV</name>
<feature type="transmembrane region" description="Helical" evidence="7">
    <location>
        <begin position="317"/>
        <end position="340"/>
    </location>
</feature>
<feature type="transmembrane region" description="Helical" evidence="7">
    <location>
        <begin position="38"/>
        <end position="62"/>
    </location>
</feature>
<evidence type="ECO:0000313" key="9">
    <source>
        <dbReference type="Proteomes" id="UP000424805"/>
    </source>
</evidence>
<feature type="transmembrane region" description="Helical" evidence="7">
    <location>
        <begin position="109"/>
        <end position="132"/>
    </location>
</feature>
<evidence type="ECO:0000256" key="3">
    <source>
        <dbReference type="ARBA" id="ARBA00022475"/>
    </source>
</evidence>
<feature type="transmembrane region" description="Helical" evidence="7">
    <location>
        <begin position="12"/>
        <end position="32"/>
    </location>
</feature>